<dbReference type="Pfam" id="PF00069">
    <property type="entry name" value="Pkinase"/>
    <property type="match status" value="1"/>
</dbReference>
<dbReference type="EMBL" id="QDEB01122116">
    <property type="protein sequence ID" value="RZB40116.1"/>
    <property type="molecule type" value="Genomic_DNA"/>
</dbReference>
<evidence type="ECO:0000313" key="7">
    <source>
        <dbReference type="Proteomes" id="UP000292052"/>
    </source>
</evidence>
<keyword evidence="1 3" id="KW-0547">Nucleotide-binding</keyword>
<dbReference type="PANTHER" id="PTHR24359">
    <property type="entry name" value="SERINE/THREONINE-PROTEIN KINASE SBK1"/>
    <property type="match status" value="1"/>
</dbReference>
<dbReference type="InterPro" id="IPR008271">
    <property type="entry name" value="Ser/Thr_kinase_AS"/>
</dbReference>
<dbReference type="STRING" id="1661398.A0A482VA86"/>
<dbReference type="InterPro" id="IPR017441">
    <property type="entry name" value="Protein_kinase_ATP_BS"/>
</dbReference>
<sequence>MGSLMKKSLGGSIHRIREFELEKVNLADEFDILQIVGEGWFGKILLVEHKATDTEMVLKALPKPYTAIKDFYREFHFGLHLGAHKNIITTYDVAFETAGFYVFSQEYAPLGDLTSNVSDTGIGELHTKRVAKQLSAALEHLHTRDLVHRDIKLDNILVFKSDFSRIKLCDFGETRRVGSVVMRRNEWLPYAPPEVLQIPTDGSYMTNTSHDVWQFGIVIFVCLTGCLPWQKAAPDDPRYCRYSSWQNAAIPLKRQPKLFKLVSSKAQKLFKKYLEPKPEKRPAGLAEIHRFLEDRWMSKGGMEKISELPEEDEGLCPSMYSFHSSPEEKNKLLFSLTQYGLETTVDRSAKKDRIRQWIQSSVIEEEDEEVFNEEFSDEDIGIHDNQTGPAGERVQSRGPIGDPKSTNGHAILDESHKYRRRERRASMVSLRKAPEYYIPPIDPRIPLEEQKEKNASRSQIMNAIMKHGTKEEKSNEIEETKNTQKQGFSIQNALPFQNLQVVNSLSSLDSSDSNNTVKHKINVQLPQSEKYIYAGSQKPNGIVTNGVRHRSPPVNKREVCAEKIFRAYSSTEVLGLSNGHISRKSPNK</sequence>
<evidence type="ECO:0000256" key="1">
    <source>
        <dbReference type="ARBA" id="ARBA00022741"/>
    </source>
</evidence>
<proteinExistence type="predicted"/>
<dbReference type="InterPro" id="IPR011009">
    <property type="entry name" value="Kinase-like_dom_sf"/>
</dbReference>
<feature type="binding site" evidence="3">
    <location>
        <position position="69"/>
    </location>
    <ligand>
        <name>ATP</name>
        <dbReference type="ChEBI" id="CHEBI:30616"/>
    </ligand>
</feature>
<protein>
    <submittedName>
        <fullName evidence="6">Serine/threonine-protein kinase SBK1</fullName>
    </submittedName>
</protein>
<dbReference type="PROSITE" id="PS00107">
    <property type="entry name" value="PROTEIN_KINASE_ATP"/>
    <property type="match status" value="1"/>
</dbReference>
<organism evidence="6 7">
    <name type="scientific">Asbolus verrucosus</name>
    <name type="common">Desert ironclad beetle</name>
    <dbReference type="NCBI Taxonomy" id="1661398"/>
    <lineage>
        <taxon>Eukaryota</taxon>
        <taxon>Metazoa</taxon>
        <taxon>Ecdysozoa</taxon>
        <taxon>Arthropoda</taxon>
        <taxon>Hexapoda</taxon>
        <taxon>Insecta</taxon>
        <taxon>Pterygota</taxon>
        <taxon>Neoptera</taxon>
        <taxon>Endopterygota</taxon>
        <taxon>Coleoptera</taxon>
        <taxon>Polyphaga</taxon>
        <taxon>Cucujiformia</taxon>
        <taxon>Tenebrionidae</taxon>
        <taxon>Pimeliinae</taxon>
        <taxon>Asbolus</taxon>
    </lineage>
</organism>
<reference evidence="6 7" key="1">
    <citation type="submission" date="2017-03" db="EMBL/GenBank/DDBJ databases">
        <title>Genome of the blue death feigning beetle - Asbolus verrucosus.</title>
        <authorList>
            <person name="Rider S.D."/>
        </authorList>
    </citation>
    <scope>NUCLEOTIDE SEQUENCE [LARGE SCALE GENOMIC DNA]</scope>
    <source>
        <strain evidence="6">Butters</strain>
        <tissue evidence="6">Head and leg muscle</tissue>
    </source>
</reference>
<dbReference type="PANTHER" id="PTHR24359:SF1">
    <property type="entry name" value="INHIBITOR OF NUCLEAR FACTOR KAPPA-B KINASE EPSILON SUBUNIT HOMOLOG 1-RELATED"/>
    <property type="match status" value="1"/>
</dbReference>
<dbReference type="OrthoDB" id="6513151at2759"/>
<dbReference type="Proteomes" id="UP000292052">
    <property type="component" value="Unassembled WGS sequence"/>
</dbReference>
<feature type="region of interest" description="Disordered" evidence="4">
    <location>
        <begin position="380"/>
        <end position="426"/>
    </location>
</feature>
<dbReference type="FunFam" id="1.10.510.10:FF:000500">
    <property type="entry name" value="serine/threonine-protein kinase SBK1"/>
    <property type="match status" value="1"/>
</dbReference>
<dbReference type="PROSITE" id="PS50011">
    <property type="entry name" value="PROTEIN_KINASE_DOM"/>
    <property type="match status" value="1"/>
</dbReference>
<evidence type="ECO:0000256" key="4">
    <source>
        <dbReference type="SAM" id="MobiDB-lite"/>
    </source>
</evidence>
<accession>A0A482VA86</accession>
<dbReference type="GO" id="GO:0004674">
    <property type="term" value="F:protein serine/threonine kinase activity"/>
    <property type="evidence" value="ECO:0007669"/>
    <property type="project" value="TreeGrafter"/>
</dbReference>
<dbReference type="InterPro" id="IPR000719">
    <property type="entry name" value="Prot_kinase_dom"/>
</dbReference>
<dbReference type="AlphaFoldDB" id="A0A482VA86"/>
<dbReference type="SMART" id="SM00220">
    <property type="entry name" value="S_TKc"/>
    <property type="match status" value="1"/>
</dbReference>
<feature type="domain" description="Protein kinase" evidence="5">
    <location>
        <begin position="30"/>
        <end position="292"/>
    </location>
</feature>
<dbReference type="GO" id="GO:0005524">
    <property type="term" value="F:ATP binding"/>
    <property type="evidence" value="ECO:0007669"/>
    <property type="project" value="UniProtKB-UniRule"/>
</dbReference>
<evidence type="ECO:0000256" key="2">
    <source>
        <dbReference type="ARBA" id="ARBA00022840"/>
    </source>
</evidence>
<name>A0A482VA86_ASBVE</name>
<feature type="non-terminal residue" evidence="6">
    <location>
        <position position="588"/>
    </location>
</feature>
<keyword evidence="7" id="KW-1185">Reference proteome</keyword>
<keyword evidence="6" id="KW-0418">Kinase</keyword>
<dbReference type="Gene3D" id="1.10.510.10">
    <property type="entry name" value="Transferase(Phosphotransferase) domain 1"/>
    <property type="match status" value="1"/>
</dbReference>
<dbReference type="SUPFAM" id="SSF56112">
    <property type="entry name" value="Protein kinase-like (PK-like)"/>
    <property type="match status" value="1"/>
</dbReference>
<comment type="caution">
    <text evidence="6">The sequence shown here is derived from an EMBL/GenBank/DDBJ whole genome shotgun (WGS) entry which is preliminary data.</text>
</comment>
<evidence type="ECO:0000256" key="3">
    <source>
        <dbReference type="PROSITE-ProRule" id="PRU10141"/>
    </source>
</evidence>
<gene>
    <name evidence="6" type="ORF">BDFB_009430</name>
</gene>
<keyword evidence="6" id="KW-0808">Transferase</keyword>
<keyword evidence="2 3" id="KW-0067">ATP-binding</keyword>
<evidence type="ECO:0000313" key="6">
    <source>
        <dbReference type="EMBL" id="RZB40116.1"/>
    </source>
</evidence>
<dbReference type="PROSITE" id="PS00108">
    <property type="entry name" value="PROTEIN_KINASE_ST"/>
    <property type="match status" value="1"/>
</dbReference>
<evidence type="ECO:0000259" key="5">
    <source>
        <dbReference type="PROSITE" id="PS50011"/>
    </source>
</evidence>